<dbReference type="Proteomes" id="UP000214344">
    <property type="component" value="Segment"/>
</dbReference>
<reference evidence="4" key="5">
    <citation type="submission" date="2021-06" db="EMBL/GenBank/DDBJ databases">
        <authorList>
            <person name="Xiao Q."/>
            <person name="Zhang X.X."/>
            <person name="Tang M.J."/>
        </authorList>
    </citation>
    <scope>NUCLEOTIDE SEQUENCE</scope>
    <source>
        <strain evidence="4">QF4</strain>
    </source>
</reference>
<reference evidence="3" key="4">
    <citation type="submission" date="2013-04" db="EMBL/GenBank/DDBJ databases">
        <authorList>
            <person name="Chen J."/>
            <person name="Hu Y."/>
            <person name="Yin Y."/>
            <person name="Wang B."/>
            <person name="Zhu Y."/>
        </authorList>
    </citation>
    <scope>NUCLEOTIDE SEQUENCE</scope>
    <source>
        <strain evidence="3">Unioasis 1</strain>
    </source>
</reference>
<dbReference type="CDD" id="cd00235">
    <property type="entry name" value="TLP-20"/>
    <property type="match status" value="1"/>
</dbReference>
<dbReference type="InterPro" id="IPR009092">
    <property type="entry name" value="Telokin-like_Tlp20_baculovir"/>
</dbReference>
<dbReference type="Gene3D" id="2.70.40.20">
    <property type="entry name" value="Baculovirus telokin-like protein 20"/>
    <property type="match status" value="1"/>
</dbReference>
<dbReference type="RefSeq" id="YP_874258.1">
    <property type="nucleotide sequence ID" value="NC_008586.1"/>
</dbReference>
<dbReference type="OrthoDB" id="14635at10239"/>
<protein>
    <submittedName>
        <fullName evidence="3">Telokin-like protein 20</fullName>
    </submittedName>
    <submittedName>
        <fullName evidence="2">Tlp-20</fullName>
    </submittedName>
</protein>
<evidence type="ECO:0000313" key="5">
    <source>
        <dbReference type="Proteomes" id="UP000214344"/>
    </source>
</evidence>
<gene>
    <name evidence="4" type="ORF">QF4000080</name>
    <name evidence="3" type="ORF">wdlz-06GM76</name>
</gene>
<dbReference type="EMBL" id="MZ394738">
    <property type="protein sequence ID" value="QWV59666.1"/>
    <property type="molecule type" value="Genomic_DNA"/>
</dbReference>
<dbReference type="EMBL" id="DQ837165">
    <property type="protein sequence ID" value="ABI35748.1"/>
    <property type="molecule type" value="Genomic_DNA"/>
</dbReference>
<dbReference type="KEGG" id="vg:5176484"/>
<keyword evidence="5" id="KW-1185">Reference proteome</keyword>
<evidence type="ECO:0000256" key="1">
    <source>
        <dbReference type="SAM" id="MobiDB-lite"/>
    </source>
</evidence>
<name>A0EYW8_9ABAC</name>
<proteinExistence type="predicted"/>
<sequence length="284" mass="32228">MIRYIIKKITVKKMATDNNGTVSIAVYTIVDKENDYNILSFIVQDEYHLKKLAVGAYNLNILDTQLLNTLEESSYHVVVCGDFVITHNIVDRKYARTPNTKLNVILFNCKPVVLNKSDCIFKIVYRDISKMLEHNQNLLLRNIKEHLKLNDLACLDDNAKNECNKAKIETIGSCTSETQRDRVASHANSNIVAAEIVDDDNVDIVAESEFNSNNNNNSNEELFRNTFGRKRTADNMDISNDDATENDDSSESSSSDEYDATDKFTAIDSTFKKQKYDNVEQGKI</sequence>
<reference evidence="2 5" key="3">
    <citation type="journal article" date="2007" name="Virology">
        <title>Genome sequence and organization of a nucleopolyhedrovirus that infects the tea looper caterpillar, Ectropis obliqua.</title>
        <authorList>
            <person name="Ma X.C."/>
            <person name="Shang J.Y."/>
            <person name="Yang Z.N."/>
            <person name="Bao Y.Y."/>
            <person name="Xiao Q."/>
            <person name="Zhang C.X."/>
        </authorList>
    </citation>
    <scope>NUCLEOTIDE SEQUENCE [LARGE SCALE GENOMIC DNA]</scope>
    <source>
        <strain evidence="2 5">A1</strain>
    </source>
</reference>
<evidence type="ECO:0000313" key="3">
    <source>
        <dbReference type="EMBL" id="AGS47920.1"/>
    </source>
</evidence>
<evidence type="ECO:0000313" key="2">
    <source>
        <dbReference type="EMBL" id="ABI35748.1"/>
    </source>
</evidence>
<reference evidence="2 5" key="1">
    <citation type="journal article" date="2006" name="J. Microbiol.">
        <title>Morphological, phylogenetic and biological characteristics of Ectropis obliqua single-nucleocapsid nucleopolyhedrovirus.</title>
        <authorList>
            <person name="Ma X.C."/>
            <person name="Xu H.J."/>
            <person name="Tang M.J."/>
            <person name="Xiao Q."/>
            <person name="Hong J."/>
            <person name="Zhang C.X."/>
        </authorList>
    </citation>
    <scope>NUCLEOTIDE SEQUENCE [LARGE SCALE GENOMIC DNA]</scope>
    <source>
        <strain evidence="2 5">A1</strain>
    </source>
</reference>
<evidence type="ECO:0000313" key="4">
    <source>
        <dbReference type="EMBL" id="QWV59666.1"/>
    </source>
</evidence>
<organism evidence="2 5">
    <name type="scientific">Ectropis obliqua nucleopolyhedrovirus</name>
    <dbReference type="NCBI Taxonomy" id="59376"/>
    <lineage>
        <taxon>Viruses</taxon>
        <taxon>Viruses incertae sedis</taxon>
        <taxon>Naldaviricetes</taxon>
        <taxon>Lefavirales</taxon>
        <taxon>Baculoviridae</taxon>
        <taxon>Alphabaculovirus</taxon>
        <taxon>Alphabaculovirus ecobliquae</taxon>
    </lineage>
</organism>
<dbReference type="EMBL" id="KC960018">
    <property type="protein sequence ID" value="AGS47920.1"/>
    <property type="molecule type" value="Genomic_DNA"/>
</dbReference>
<feature type="compositionally biased region" description="Acidic residues" evidence="1">
    <location>
        <begin position="239"/>
        <end position="259"/>
    </location>
</feature>
<dbReference type="Pfam" id="PF06088">
    <property type="entry name" value="TLP-20"/>
    <property type="match status" value="1"/>
</dbReference>
<dbReference type="InterPro" id="IPR036731">
    <property type="entry name" value="Tlp20_sf"/>
</dbReference>
<accession>A0EYW8</accession>
<feature type="region of interest" description="Disordered" evidence="1">
    <location>
        <begin position="233"/>
        <end position="262"/>
    </location>
</feature>
<dbReference type="SUPFAM" id="SSF51289">
    <property type="entry name" value="Tlp20, baculovirus telokin-like protein"/>
    <property type="match status" value="1"/>
</dbReference>
<reference evidence="2" key="2">
    <citation type="submission" date="2006-07" db="EMBL/GenBank/DDBJ databases">
        <authorList>
            <person name="Zhang C.-X."/>
            <person name="Yang Z.-N."/>
            <person name="Ma X.-C."/>
            <person name="Xiao Q."/>
        </authorList>
    </citation>
    <scope>NUCLEOTIDE SEQUENCE</scope>
    <source>
        <strain evidence="2">A1</strain>
    </source>
</reference>